<evidence type="ECO:0000313" key="2">
    <source>
        <dbReference type="Proteomes" id="UP001163195"/>
    </source>
</evidence>
<dbReference type="EMBL" id="OP389270">
    <property type="protein sequence ID" value="UZZ64646.1"/>
    <property type="molecule type" value="Genomic_DNA"/>
</dbReference>
<accession>A0A9E8LRG8</accession>
<reference evidence="1" key="1">
    <citation type="submission" date="2022-09" db="EMBL/GenBank/DDBJ databases">
        <authorList>
            <person name="Soyer Y."/>
            <person name="Guzel M."/>
        </authorList>
    </citation>
    <scope>NUCLEOTIDE SEQUENCE</scope>
</reference>
<dbReference type="RefSeq" id="YP_010747852.1">
    <property type="nucleotide sequence ID" value="NC_073203.1"/>
</dbReference>
<dbReference type="Proteomes" id="UP001163195">
    <property type="component" value="Segment"/>
</dbReference>
<sequence>MLGCVNTILRLIYPDTPPSMKRCYFAVQVTRSFGSIVAPPATVALIVAFREIEKY</sequence>
<evidence type="ECO:0000313" key="1">
    <source>
        <dbReference type="EMBL" id="UZZ64646.1"/>
    </source>
</evidence>
<keyword evidence="2" id="KW-1185">Reference proteome</keyword>
<dbReference type="GeneID" id="79714614"/>
<name>A0A9E8LRG8_9CAUD</name>
<dbReference type="KEGG" id="vg:79714614"/>
<protein>
    <submittedName>
        <fullName evidence="1">Uncharacterized protein</fullName>
    </submittedName>
</protein>
<proteinExistence type="predicted"/>
<organism evidence="1 2">
    <name type="scientific">Salmonella phage MET_P1_001_43</name>
    <dbReference type="NCBI Taxonomy" id="2982923"/>
    <lineage>
        <taxon>Viruses</taxon>
        <taxon>Duplodnaviria</taxon>
        <taxon>Heunggongvirae</taxon>
        <taxon>Uroviricota</taxon>
        <taxon>Caudoviricetes</taxon>
        <taxon>Sarkviridae</taxon>
        <taxon>Guernseyvirinae</taxon>
        <taxon>Jerseyvirus</taxon>
        <taxon>Jerseyvirus METP100143</taxon>
    </lineage>
</organism>